<organism evidence="2 3">
    <name type="scientific">Amoebophilus asiaticus (strain 5a2)</name>
    <dbReference type="NCBI Taxonomy" id="452471"/>
    <lineage>
        <taxon>Bacteria</taxon>
        <taxon>Pseudomonadati</taxon>
        <taxon>Bacteroidota</taxon>
        <taxon>Cytophagia</taxon>
        <taxon>Cytophagales</taxon>
        <taxon>Amoebophilaceae</taxon>
        <taxon>Candidatus Amoebophilus</taxon>
    </lineage>
</organism>
<accession>B3ERT2</accession>
<dbReference type="STRING" id="452471.Aasi_0533"/>
<dbReference type="GO" id="GO:0010181">
    <property type="term" value="F:FMN binding"/>
    <property type="evidence" value="ECO:0007669"/>
    <property type="project" value="TreeGrafter"/>
</dbReference>
<dbReference type="InterPro" id="IPR050712">
    <property type="entry name" value="NAD(P)H-dep_reductase"/>
</dbReference>
<dbReference type="SUPFAM" id="SSF52218">
    <property type="entry name" value="Flavoproteins"/>
    <property type="match status" value="1"/>
</dbReference>
<gene>
    <name evidence="2" type="ordered locus">Aasi_0533</name>
</gene>
<dbReference type="Proteomes" id="UP000001227">
    <property type="component" value="Chromosome"/>
</dbReference>
<name>B3ERT2_AMOA5</name>
<protein>
    <recommendedName>
        <fullName evidence="1">NADPH-dependent FMN reductase-like domain-containing protein</fullName>
    </recommendedName>
</protein>
<feature type="domain" description="NADPH-dependent FMN reductase-like" evidence="1">
    <location>
        <begin position="6"/>
        <end position="147"/>
    </location>
</feature>
<dbReference type="eggNOG" id="COG0431">
    <property type="taxonomic scope" value="Bacteria"/>
</dbReference>
<dbReference type="InterPro" id="IPR029039">
    <property type="entry name" value="Flavoprotein-like_sf"/>
</dbReference>
<dbReference type="PANTHER" id="PTHR30543:SF21">
    <property type="entry name" value="NAD(P)H-DEPENDENT FMN REDUCTASE LOT6"/>
    <property type="match status" value="1"/>
</dbReference>
<dbReference type="Pfam" id="PF03358">
    <property type="entry name" value="FMN_red"/>
    <property type="match status" value="1"/>
</dbReference>
<keyword evidence="3" id="KW-1185">Reference proteome</keyword>
<dbReference type="GO" id="GO:0016491">
    <property type="term" value="F:oxidoreductase activity"/>
    <property type="evidence" value="ECO:0007669"/>
    <property type="project" value="InterPro"/>
</dbReference>
<dbReference type="GO" id="GO:0005829">
    <property type="term" value="C:cytosol"/>
    <property type="evidence" value="ECO:0007669"/>
    <property type="project" value="TreeGrafter"/>
</dbReference>
<evidence type="ECO:0000313" key="3">
    <source>
        <dbReference type="Proteomes" id="UP000001227"/>
    </source>
</evidence>
<dbReference type="OrthoDB" id="9812295at2"/>
<reference evidence="2 3" key="1">
    <citation type="journal article" date="2010" name="J. Bacteriol.">
        <title>The genome of the amoeba symbiont 'Candidatus Amoebophilus asiaticus' reveals common mechanisms for host cell interaction among amoeba-associated bacteria.</title>
        <authorList>
            <person name="Schmitz-Esser S."/>
            <person name="Tischler P."/>
            <person name="Arnold R."/>
            <person name="Montanaro J."/>
            <person name="Wagner M."/>
            <person name="Rattei T."/>
            <person name="Horn M."/>
        </authorList>
    </citation>
    <scope>NUCLEOTIDE SEQUENCE [LARGE SCALE GENOMIC DNA]</scope>
    <source>
        <strain evidence="2 3">5a2</strain>
    </source>
</reference>
<dbReference type="PANTHER" id="PTHR30543">
    <property type="entry name" value="CHROMATE REDUCTASE"/>
    <property type="match status" value="1"/>
</dbReference>
<evidence type="ECO:0000259" key="1">
    <source>
        <dbReference type="Pfam" id="PF03358"/>
    </source>
</evidence>
<proteinExistence type="predicted"/>
<dbReference type="AlphaFoldDB" id="B3ERT2"/>
<dbReference type="InterPro" id="IPR005025">
    <property type="entry name" value="FMN_Rdtase-like_dom"/>
</dbReference>
<sequence>MNNLKIITSTTRPERQGILVANWITKLAQEAGRFNVELIDLAEVNLPLLDEPNYPRQQQYQHEHTKRWSTKIDAADAFIIVLAEYNNGFPAPIKNAMDFLFNEWMYKPISFVSYGGISGGMRSMQMLKQVVAAMHMLILTESVNIPFFSKFFNDQGEFVPDQHITKSAQAMLIELERYCQVSKILRRVES</sequence>
<dbReference type="EMBL" id="CP001102">
    <property type="protein sequence ID" value="ACE05934.1"/>
    <property type="molecule type" value="Genomic_DNA"/>
</dbReference>
<dbReference type="HOGENOM" id="CLU_055322_2_2_10"/>
<dbReference type="KEGG" id="aas:Aasi_0533"/>
<dbReference type="RefSeq" id="WP_012472704.1">
    <property type="nucleotide sequence ID" value="NC_010830.1"/>
</dbReference>
<evidence type="ECO:0000313" key="2">
    <source>
        <dbReference type="EMBL" id="ACE05934.1"/>
    </source>
</evidence>
<dbReference type="Gene3D" id="3.40.50.360">
    <property type="match status" value="1"/>
</dbReference>